<proteinExistence type="predicted"/>
<keyword evidence="2" id="KW-1185">Reference proteome</keyword>
<dbReference type="EMBL" id="JAWJWF010000047">
    <property type="protein sequence ID" value="KAK6622398.1"/>
    <property type="molecule type" value="Genomic_DNA"/>
</dbReference>
<evidence type="ECO:0000313" key="2">
    <source>
        <dbReference type="Proteomes" id="UP001359485"/>
    </source>
</evidence>
<dbReference type="Proteomes" id="UP001359485">
    <property type="component" value="Unassembled WGS sequence"/>
</dbReference>
<comment type="caution">
    <text evidence="1">The sequence shown here is derived from an EMBL/GenBank/DDBJ whole genome shotgun (WGS) entry which is preliminary data.</text>
</comment>
<sequence length="91" mass="10192">MSTQSYYKERLGFDQTEWNDGISTPIYEANLTKSKGLWQCFIEATSAPLSFGIQHSNPINVSDTSLMTKNGSLKIFARITGIDAWERITAV</sequence>
<accession>A0ABR1ANZ7</accession>
<name>A0ABR1ANZ7_POLSC</name>
<evidence type="ECO:0000313" key="1">
    <source>
        <dbReference type="EMBL" id="KAK6622398.1"/>
    </source>
</evidence>
<gene>
    <name evidence="1" type="ORF">RUM44_002209</name>
</gene>
<protein>
    <submittedName>
        <fullName evidence="1">Uncharacterized protein</fullName>
    </submittedName>
</protein>
<reference evidence="1 2" key="1">
    <citation type="submission" date="2023-09" db="EMBL/GenBank/DDBJ databases">
        <title>Genomes of two closely related lineages of the louse Polyplax serrata with different host specificities.</title>
        <authorList>
            <person name="Martinu J."/>
            <person name="Tarabai H."/>
            <person name="Stefka J."/>
            <person name="Hypsa V."/>
        </authorList>
    </citation>
    <scope>NUCLEOTIDE SEQUENCE [LARGE SCALE GENOMIC DNA]</scope>
    <source>
        <strain evidence="1">98ZLc_SE</strain>
    </source>
</reference>
<organism evidence="1 2">
    <name type="scientific">Polyplax serrata</name>
    <name type="common">Common mouse louse</name>
    <dbReference type="NCBI Taxonomy" id="468196"/>
    <lineage>
        <taxon>Eukaryota</taxon>
        <taxon>Metazoa</taxon>
        <taxon>Ecdysozoa</taxon>
        <taxon>Arthropoda</taxon>
        <taxon>Hexapoda</taxon>
        <taxon>Insecta</taxon>
        <taxon>Pterygota</taxon>
        <taxon>Neoptera</taxon>
        <taxon>Paraneoptera</taxon>
        <taxon>Psocodea</taxon>
        <taxon>Troctomorpha</taxon>
        <taxon>Phthiraptera</taxon>
        <taxon>Anoplura</taxon>
        <taxon>Polyplacidae</taxon>
        <taxon>Polyplax</taxon>
    </lineage>
</organism>